<feature type="domain" description="Nucleoside phosphorylase" evidence="1">
    <location>
        <begin position="24"/>
        <end position="160"/>
    </location>
</feature>
<dbReference type="NCBIfam" id="NF004168">
    <property type="entry name" value="PRK05634.1"/>
    <property type="match status" value="1"/>
</dbReference>
<reference evidence="2 3" key="1">
    <citation type="submission" date="2021-08" db="EMBL/GenBank/DDBJ databases">
        <title>Nocardioides bacterium WL0053 sp. nov., isolated from the sediment.</title>
        <authorList>
            <person name="Wang L."/>
            <person name="Zhang D."/>
            <person name="Zhang A."/>
        </authorList>
    </citation>
    <scope>NUCLEOTIDE SEQUENCE [LARGE SCALE GENOMIC DNA]</scope>
    <source>
        <strain evidence="2 3">WL0053</strain>
    </source>
</reference>
<evidence type="ECO:0000313" key="3">
    <source>
        <dbReference type="Proteomes" id="UP000754710"/>
    </source>
</evidence>
<sequence length="184" mass="19283">MNRQPLVVAATHAEAAHVPDHLPLVVTGLGKTAAAVATARALSERDPERTLVVNIGTAGALRDGLSGLHLPGTALNHDMNADAVRALGYDPQELLVIDEGDETVLASGDVFVTDPVVRAALAARAHLVDMEGYAVAYACRQYGVPVRLVKHVSDNADESALDWPSAVAASARALGAWLEEQLAR</sequence>
<proteinExistence type="predicted"/>
<dbReference type="Pfam" id="PF01048">
    <property type="entry name" value="PNP_UDP_1"/>
    <property type="match status" value="1"/>
</dbReference>
<accession>A0ABS7RIL2</accession>
<dbReference type="Proteomes" id="UP000754710">
    <property type="component" value="Unassembled WGS sequence"/>
</dbReference>
<gene>
    <name evidence="2" type="ORF">K1X13_01160</name>
</gene>
<dbReference type="PANTHER" id="PTHR46832">
    <property type="entry name" value="5'-METHYLTHIOADENOSINE/S-ADENOSYLHOMOCYSTEINE NUCLEOSIDASE"/>
    <property type="match status" value="1"/>
</dbReference>
<evidence type="ECO:0000313" key="2">
    <source>
        <dbReference type="EMBL" id="MBY9073417.1"/>
    </source>
</evidence>
<evidence type="ECO:0000259" key="1">
    <source>
        <dbReference type="Pfam" id="PF01048"/>
    </source>
</evidence>
<name>A0ABS7RIL2_9ACTN</name>
<dbReference type="PANTHER" id="PTHR46832:SF1">
    <property type="entry name" value="5'-METHYLTHIOADENOSINE_S-ADENOSYLHOMOCYSTEINE NUCLEOSIDASE"/>
    <property type="match status" value="1"/>
</dbReference>
<dbReference type="RefSeq" id="WP_221023219.1">
    <property type="nucleotide sequence ID" value="NZ_JAIEZQ010000001.1"/>
</dbReference>
<organism evidence="2 3">
    <name type="scientific">Nocardioides jiangsuensis</name>
    <dbReference type="NCBI Taxonomy" id="2866161"/>
    <lineage>
        <taxon>Bacteria</taxon>
        <taxon>Bacillati</taxon>
        <taxon>Actinomycetota</taxon>
        <taxon>Actinomycetes</taxon>
        <taxon>Propionibacteriales</taxon>
        <taxon>Nocardioidaceae</taxon>
        <taxon>Nocardioides</taxon>
    </lineage>
</organism>
<dbReference type="InterPro" id="IPR035994">
    <property type="entry name" value="Nucleoside_phosphorylase_sf"/>
</dbReference>
<dbReference type="SUPFAM" id="SSF53167">
    <property type="entry name" value="Purine and uridine phosphorylases"/>
    <property type="match status" value="1"/>
</dbReference>
<protein>
    <submittedName>
        <fullName evidence="2">Nucleosidase</fullName>
    </submittedName>
</protein>
<dbReference type="InterPro" id="IPR000845">
    <property type="entry name" value="Nucleoside_phosphorylase_d"/>
</dbReference>
<keyword evidence="3" id="KW-1185">Reference proteome</keyword>
<dbReference type="EMBL" id="JAIEZQ010000001">
    <property type="protein sequence ID" value="MBY9073417.1"/>
    <property type="molecule type" value="Genomic_DNA"/>
</dbReference>
<dbReference type="Gene3D" id="3.40.50.1580">
    <property type="entry name" value="Nucleoside phosphorylase domain"/>
    <property type="match status" value="1"/>
</dbReference>
<comment type="caution">
    <text evidence="2">The sequence shown here is derived from an EMBL/GenBank/DDBJ whole genome shotgun (WGS) entry which is preliminary data.</text>
</comment>